<dbReference type="InterPro" id="IPR004387">
    <property type="entry name" value="Pept_M50_Zn"/>
</dbReference>
<proteinExistence type="inferred from homology"/>
<evidence type="ECO:0000313" key="14">
    <source>
        <dbReference type="Proteomes" id="UP000034081"/>
    </source>
</evidence>
<comment type="subcellular location">
    <subcellularLocation>
        <location evidence="2">Membrane</location>
        <topology evidence="2">Multi-pass membrane protein</topology>
    </subcellularLocation>
</comment>
<keyword evidence="5 11" id="KW-0812">Transmembrane</keyword>
<evidence type="ECO:0000256" key="8">
    <source>
        <dbReference type="ARBA" id="ARBA00022989"/>
    </source>
</evidence>
<comment type="cofactor">
    <cofactor evidence="1">
        <name>Zn(2+)</name>
        <dbReference type="ChEBI" id="CHEBI:29105"/>
    </cofactor>
</comment>
<evidence type="ECO:0000256" key="2">
    <source>
        <dbReference type="ARBA" id="ARBA00004141"/>
    </source>
</evidence>
<name>A0A0G0KZM9_9BACT</name>
<feature type="transmembrane region" description="Helical" evidence="11">
    <location>
        <begin position="327"/>
        <end position="345"/>
    </location>
</feature>
<evidence type="ECO:0000256" key="11">
    <source>
        <dbReference type="SAM" id="Phobius"/>
    </source>
</evidence>
<feature type="transmembrane region" description="Helical" evidence="11">
    <location>
        <begin position="275"/>
        <end position="297"/>
    </location>
</feature>
<dbReference type="SMART" id="SM00228">
    <property type="entry name" value="PDZ"/>
    <property type="match status" value="1"/>
</dbReference>
<feature type="transmembrane region" description="Helical" evidence="11">
    <location>
        <begin position="95"/>
        <end position="117"/>
    </location>
</feature>
<gene>
    <name evidence="13" type="ORF">UT08_C0010G0060</name>
</gene>
<protein>
    <submittedName>
        <fullName evidence="13">Membrane-associated zinc metalloprotease</fullName>
    </submittedName>
</protein>
<evidence type="ECO:0000313" key="13">
    <source>
        <dbReference type="EMBL" id="KKQ85133.1"/>
    </source>
</evidence>
<evidence type="ECO:0000256" key="3">
    <source>
        <dbReference type="ARBA" id="ARBA00007931"/>
    </source>
</evidence>
<keyword evidence="10 11" id="KW-0472">Membrane</keyword>
<comment type="caution">
    <text evidence="13">The sequence shown here is derived from an EMBL/GenBank/DDBJ whole genome shotgun (WGS) entry which is preliminary data.</text>
</comment>
<evidence type="ECO:0000256" key="1">
    <source>
        <dbReference type="ARBA" id="ARBA00001947"/>
    </source>
</evidence>
<keyword evidence="7" id="KW-0862">Zinc</keyword>
<keyword evidence="8 11" id="KW-1133">Transmembrane helix</keyword>
<dbReference type="InterPro" id="IPR001478">
    <property type="entry name" value="PDZ"/>
</dbReference>
<dbReference type="GO" id="GO:0004222">
    <property type="term" value="F:metalloendopeptidase activity"/>
    <property type="evidence" value="ECO:0007669"/>
    <property type="project" value="InterPro"/>
</dbReference>
<evidence type="ECO:0000256" key="9">
    <source>
        <dbReference type="ARBA" id="ARBA00023049"/>
    </source>
</evidence>
<sequence>MITSVIAFILVLSVLILVHEFGHFIMARRAGVWVEEFGFGLPPRVLGKKFGDTIYSINLLPFGGFVRLHGENTEDSITNPDKAFLNKGKFIRSKIILAGVVMNFILAVFCFSLVYTFSGIPRESQNVKVLEIRENSPAAISGLKIDDIVRKVDEVTVTSNDEFIESVDGRRGKTVVLTIERDGNLQLISVMPRENPPESEGALGVVISSTEVVFPPLWKRPFLGVYNGFKEAWYWGSVVIQGFIKMFSDLFGGVVPKDVAGPVGIFALTTQAAKFGILALLNFIGILSVNLAILNVIPFPALDGGRLLFVGIESLFGRKVVPRIESTIHMIGMVILIILIIAITAHDIQRLISAGGVTGYIESVFK</sequence>
<dbReference type="CDD" id="cd06163">
    <property type="entry name" value="S2P-M50_PDZ_RseP-like"/>
    <property type="match status" value="1"/>
</dbReference>
<evidence type="ECO:0000256" key="6">
    <source>
        <dbReference type="ARBA" id="ARBA00022801"/>
    </source>
</evidence>
<dbReference type="STRING" id="1618570.UT08_C0010G0060"/>
<feature type="domain" description="PDZ" evidence="12">
    <location>
        <begin position="107"/>
        <end position="183"/>
    </location>
</feature>
<dbReference type="InterPro" id="IPR036034">
    <property type="entry name" value="PDZ_sf"/>
</dbReference>
<reference evidence="13 14" key="1">
    <citation type="journal article" date="2015" name="Nature">
        <title>rRNA introns, odd ribosomes, and small enigmatic genomes across a large radiation of phyla.</title>
        <authorList>
            <person name="Brown C.T."/>
            <person name="Hug L.A."/>
            <person name="Thomas B.C."/>
            <person name="Sharon I."/>
            <person name="Castelle C.J."/>
            <person name="Singh A."/>
            <person name="Wilkins M.J."/>
            <person name="Williams K.H."/>
            <person name="Banfield J.F."/>
        </authorList>
    </citation>
    <scope>NUCLEOTIDE SEQUENCE [LARGE SCALE GENOMIC DNA]</scope>
</reference>
<dbReference type="PANTHER" id="PTHR42837">
    <property type="entry name" value="REGULATOR OF SIGMA-E PROTEASE RSEP"/>
    <property type="match status" value="1"/>
</dbReference>
<evidence type="ECO:0000256" key="4">
    <source>
        <dbReference type="ARBA" id="ARBA00022670"/>
    </source>
</evidence>
<dbReference type="AlphaFoldDB" id="A0A0G0KZM9"/>
<organism evidence="13 14">
    <name type="scientific">Candidatus Woesebacteria bacterium GW2011_GWB1_38_8</name>
    <dbReference type="NCBI Taxonomy" id="1618570"/>
    <lineage>
        <taxon>Bacteria</taxon>
        <taxon>Candidatus Woeseibacteriota</taxon>
    </lineage>
</organism>
<dbReference type="Pfam" id="PF17820">
    <property type="entry name" value="PDZ_6"/>
    <property type="match status" value="1"/>
</dbReference>
<dbReference type="GO" id="GO:0006508">
    <property type="term" value="P:proteolysis"/>
    <property type="evidence" value="ECO:0007669"/>
    <property type="project" value="UniProtKB-KW"/>
</dbReference>
<dbReference type="Pfam" id="PF02163">
    <property type="entry name" value="Peptidase_M50"/>
    <property type="match status" value="1"/>
</dbReference>
<comment type="similarity">
    <text evidence="3">Belongs to the peptidase M50B family.</text>
</comment>
<dbReference type="InterPro" id="IPR008915">
    <property type="entry name" value="Peptidase_M50"/>
</dbReference>
<keyword evidence="6" id="KW-0378">Hydrolase</keyword>
<keyword evidence="4 13" id="KW-0645">Protease</keyword>
<evidence type="ECO:0000259" key="12">
    <source>
        <dbReference type="SMART" id="SM00228"/>
    </source>
</evidence>
<evidence type="ECO:0000256" key="7">
    <source>
        <dbReference type="ARBA" id="ARBA00022833"/>
    </source>
</evidence>
<accession>A0A0G0KZM9</accession>
<dbReference type="Proteomes" id="UP000034081">
    <property type="component" value="Unassembled WGS sequence"/>
</dbReference>
<dbReference type="GO" id="GO:0016020">
    <property type="term" value="C:membrane"/>
    <property type="evidence" value="ECO:0007669"/>
    <property type="project" value="UniProtKB-SubCell"/>
</dbReference>
<feature type="transmembrane region" description="Helical" evidence="11">
    <location>
        <begin position="6"/>
        <end position="26"/>
    </location>
</feature>
<dbReference type="Gene3D" id="2.30.42.10">
    <property type="match status" value="1"/>
</dbReference>
<evidence type="ECO:0000256" key="10">
    <source>
        <dbReference type="ARBA" id="ARBA00023136"/>
    </source>
</evidence>
<keyword evidence="9 13" id="KW-0482">Metalloprotease</keyword>
<dbReference type="PANTHER" id="PTHR42837:SF2">
    <property type="entry name" value="MEMBRANE METALLOPROTEASE ARASP2, CHLOROPLASTIC-RELATED"/>
    <property type="match status" value="1"/>
</dbReference>
<dbReference type="SUPFAM" id="SSF50156">
    <property type="entry name" value="PDZ domain-like"/>
    <property type="match status" value="1"/>
</dbReference>
<dbReference type="EMBL" id="LBVL01000010">
    <property type="protein sequence ID" value="KKQ85133.1"/>
    <property type="molecule type" value="Genomic_DNA"/>
</dbReference>
<evidence type="ECO:0000256" key="5">
    <source>
        <dbReference type="ARBA" id="ARBA00022692"/>
    </source>
</evidence>
<dbReference type="InterPro" id="IPR041489">
    <property type="entry name" value="PDZ_6"/>
</dbReference>